<reference evidence="1" key="1">
    <citation type="submission" date="2021-01" db="EMBL/GenBank/DDBJ databases">
        <title>Marivirga aurantiaca sp. nov., isolated from intertidal surface sediments.</title>
        <authorList>
            <person name="Zhang M."/>
        </authorList>
    </citation>
    <scope>NUCLEOTIDE SEQUENCE</scope>
    <source>
        <strain evidence="1">S37H4</strain>
    </source>
</reference>
<proteinExistence type="predicted"/>
<dbReference type="Pfam" id="PF13715">
    <property type="entry name" value="CarbopepD_reg_2"/>
    <property type="match status" value="1"/>
</dbReference>
<keyword evidence="2" id="KW-1185">Reference proteome</keyword>
<sequence>MTVFLWLINLNLCAQSNIPLLDRNISLNFSSVQLHEALFTISKEADFNLSFNSSIIPSDSLISFKCEEKKLAEIFPSILPGEIDIKTSGNNVILLKKAKSKNEFRKKEITVRGKVIDSRSREPVKGVTILDVYGSQSALTDSTGSFMLHLTHKQQELVLSISKNGYMDSSVLLNPENQEVAFQLAKIEKRTPEVQLKKVESIPIKTVETYPLGRLMVPQLLVAHSENIKGYTRRRFQLSFTPGTSTNLKIAGTVKNEISINLIGGYNYGVDIFEVGGVFNINRTDVSGVQIAGMANLVGREVNGLQISGVFNGTKGKQSGMQIAGFGNFNLDDFSGTQLSGSYNQAKNLVGTQIAGAVNLADTLSGLQLSSVYNKSKHLEGVQISSGLNVSENMKGVQIGIVNRARQQNGFQLGFININDSSEGVSIGLLNFVKSRKFPRIGFAYK</sequence>
<dbReference type="Proteomes" id="UP000611723">
    <property type="component" value="Unassembled WGS sequence"/>
</dbReference>
<organism evidence="1 2">
    <name type="scientific">Marivirga aurantiaca</name>
    <dbReference type="NCBI Taxonomy" id="2802615"/>
    <lineage>
        <taxon>Bacteria</taxon>
        <taxon>Pseudomonadati</taxon>
        <taxon>Bacteroidota</taxon>
        <taxon>Cytophagia</taxon>
        <taxon>Cytophagales</taxon>
        <taxon>Marivirgaceae</taxon>
        <taxon>Marivirga</taxon>
    </lineage>
</organism>
<dbReference type="AlphaFoldDB" id="A0A935C8L2"/>
<gene>
    <name evidence="1" type="ORF">JKA74_10710</name>
</gene>
<dbReference type="SUPFAM" id="SSF49464">
    <property type="entry name" value="Carboxypeptidase regulatory domain-like"/>
    <property type="match status" value="1"/>
</dbReference>
<dbReference type="EMBL" id="JAEQBW010000004">
    <property type="protein sequence ID" value="MBK6265509.1"/>
    <property type="molecule type" value="Genomic_DNA"/>
</dbReference>
<dbReference type="InterPro" id="IPR008969">
    <property type="entry name" value="CarboxyPept-like_regulatory"/>
</dbReference>
<evidence type="ECO:0000313" key="2">
    <source>
        <dbReference type="Proteomes" id="UP000611723"/>
    </source>
</evidence>
<comment type="caution">
    <text evidence="1">The sequence shown here is derived from an EMBL/GenBank/DDBJ whole genome shotgun (WGS) entry which is preliminary data.</text>
</comment>
<accession>A0A935C8L2</accession>
<evidence type="ECO:0008006" key="3">
    <source>
        <dbReference type="Google" id="ProtNLM"/>
    </source>
</evidence>
<name>A0A935C8L2_9BACT</name>
<dbReference type="Gene3D" id="2.60.40.1120">
    <property type="entry name" value="Carboxypeptidase-like, regulatory domain"/>
    <property type="match status" value="1"/>
</dbReference>
<protein>
    <recommendedName>
        <fullName evidence="3">TonB-dependent receptor plug domain-containing protein</fullName>
    </recommendedName>
</protein>
<dbReference type="RefSeq" id="WP_201431192.1">
    <property type="nucleotide sequence ID" value="NZ_JAEQBW010000004.1"/>
</dbReference>
<evidence type="ECO:0000313" key="1">
    <source>
        <dbReference type="EMBL" id="MBK6265509.1"/>
    </source>
</evidence>